<keyword evidence="2" id="KW-1185">Reference proteome</keyword>
<gene>
    <name evidence="1" type="ORF">ABC228_15770</name>
</gene>
<dbReference type="Proteomes" id="UP001444625">
    <property type="component" value="Unassembled WGS sequence"/>
</dbReference>
<name>A0ABU9XK39_9BACI</name>
<evidence type="ECO:0000313" key="1">
    <source>
        <dbReference type="EMBL" id="MEN2768641.1"/>
    </source>
</evidence>
<accession>A0ABU9XK39</accession>
<reference evidence="1 2" key="1">
    <citation type="submission" date="2024-05" db="EMBL/GenBank/DDBJ databases">
        <authorList>
            <person name="Haq I."/>
            <person name="Ullah Z."/>
            <person name="Ahmad R."/>
            <person name="Li M."/>
            <person name="Tong Y."/>
        </authorList>
    </citation>
    <scope>NUCLEOTIDE SEQUENCE [LARGE SCALE GENOMIC DNA]</scope>
    <source>
        <strain evidence="1 2">16A2E</strain>
    </source>
</reference>
<proteinExistence type="predicted"/>
<evidence type="ECO:0008006" key="3">
    <source>
        <dbReference type="Google" id="ProtNLM"/>
    </source>
</evidence>
<evidence type="ECO:0000313" key="2">
    <source>
        <dbReference type="Proteomes" id="UP001444625"/>
    </source>
</evidence>
<dbReference type="RefSeq" id="WP_345826135.1">
    <property type="nucleotide sequence ID" value="NZ_JBDIML010000006.1"/>
</dbReference>
<sequence length="46" mass="5461">MKNGQRFTYSRTFQEEDIFQFATISGDNGKHHIEKDEQGRLMVQEL</sequence>
<organism evidence="1 2">
    <name type="scientific">Ornithinibacillus xuwenensis</name>
    <dbReference type="NCBI Taxonomy" id="3144668"/>
    <lineage>
        <taxon>Bacteria</taxon>
        <taxon>Bacillati</taxon>
        <taxon>Bacillota</taxon>
        <taxon>Bacilli</taxon>
        <taxon>Bacillales</taxon>
        <taxon>Bacillaceae</taxon>
        <taxon>Ornithinibacillus</taxon>
    </lineage>
</organism>
<comment type="caution">
    <text evidence="1">The sequence shown here is derived from an EMBL/GenBank/DDBJ whole genome shotgun (WGS) entry which is preliminary data.</text>
</comment>
<dbReference type="EMBL" id="JBDIML010000006">
    <property type="protein sequence ID" value="MEN2768641.1"/>
    <property type="molecule type" value="Genomic_DNA"/>
</dbReference>
<dbReference type="Gene3D" id="3.10.129.10">
    <property type="entry name" value="Hotdog Thioesterase"/>
    <property type="match status" value="1"/>
</dbReference>
<protein>
    <recommendedName>
        <fullName evidence="3">Dehydratase</fullName>
    </recommendedName>
</protein>